<evidence type="ECO:0000256" key="2">
    <source>
        <dbReference type="ARBA" id="ARBA00023015"/>
    </source>
</evidence>
<evidence type="ECO:0000256" key="6">
    <source>
        <dbReference type="SAM" id="MobiDB-lite"/>
    </source>
</evidence>
<comment type="subcellular location">
    <subcellularLocation>
        <location evidence="1">Nucleus</location>
    </subcellularLocation>
</comment>
<dbReference type="AlphaFoldDB" id="A0A833VZN7"/>
<dbReference type="EMBL" id="SWLB01000005">
    <property type="protein sequence ID" value="KAF3338609.1"/>
    <property type="molecule type" value="Genomic_DNA"/>
</dbReference>
<keyword evidence="9" id="KW-1185">Reference proteome</keyword>
<dbReference type="InterPro" id="IPR003441">
    <property type="entry name" value="NAC-dom"/>
</dbReference>
<feature type="region of interest" description="Disordered" evidence="6">
    <location>
        <begin position="342"/>
        <end position="427"/>
    </location>
</feature>
<dbReference type="GO" id="GO:0006355">
    <property type="term" value="P:regulation of DNA-templated transcription"/>
    <property type="evidence" value="ECO:0007669"/>
    <property type="project" value="InterPro"/>
</dbReference>
<sequence length="427" mass="49147">MGALSYIPPGFEFNPTDQQLVSYYLRRKIDGEDMDDIIPEVDVYNLKPSELLGRRKVLTNESKGYFFTSGSHNQETNFGYWQPRRNKYDIKHNSQVIGRKLFLAFLKGQRGSGQQTGWAMEQYMLEDKDSDTSQIKDRFVLCRITKEEEHFIFDMPAPQQQQMDIFLAAMKDLSPIPPGFGFKPSDQQLVCYYLRRKINGEDMVDIIPEVDVFNLKPLELLGRYKVLTDEPKLYFFTPGSHRNKAKARGYWKKSRKYPVMQDCQSVGTKQRLSFYEGKSGNREKTTWVMHKYLDKDQGKVKDRFALCLVVIEVEKMSVKEISQMADRMTDKSCDQPSIVGCLAAAPEPRPDSLSEEPEDGIPSLIQEENQNSSTKEERSSLETANFVPKDRQVGQSENSKKMKGKEVAEDKSVVTKRAKTGFFDTED</sequence>
<dbReference type="Pfam" id="PF02365">
    <property type="entry name" value="NAM"/>
    <property type="match status" value="2"/>
</dbReference>
<keyword evidence="2" id="KW-0805">Transcription regulation</keyword>
<dbReference type="Gene3D" id="2.170.150.80">
    <property type="entry name" value="NAC domain"/>
    <property type="match status" value="2"/>
</dbReference>
<evidence type="ECO:0000313" key="9">
    <source>
        <dbReference type="Proteomes" id="UP000623129"/>
    </source>
</evidence>
<evidence type="ECO:0000313" key="8">
    <source>
        <dbReference type="EMBL" id="KAF3338609.1"/>
    </source>
</evidence>
<feature type="domain" description="NAC" evidence="7">
    <location>
        <begin position="176"/>
        <end position="312"/>
    </location>
</feature>
<evidence type="ECO:0000256" key="3">
    <source>
        <dbReference type="ARBA" id="ARBA00023125"/>
    </source>
</evidence>
<evidence type="ECO:0000256" key="1">
    <source>
        <dbReference type="ARBA" id="ARBA00004123"/>
    </source>
</evidence>
<evidence type="ECO:0000256" key="4">
    <source>
        <dbReference type="ARBA" id="ARBA00023163"/>
    </source>
</evidence>
<evidence type="ECO:0000256" key="5">
    <source>
        <dbReference type="ARBA" id="ARBA00023242"/>
    </source>
</evidence>
<organism evidence="8 9">
    <name type="scientific">Carex littledalei</name>
    <dbReference type="NCBI Taxonomy" id="544730"/>
    <lineage>
        <taxon>Eukaryota</taxon>
        <taxon>Viridiplantae</taxon>
        <taxon>Streptophyta</taxon>
        <taxon>Embryophyta</taxon>
        <taxon>Tracheophyta</taxon>
        <taxon>Spermatophyta</taxon>
        <taxon>Magnoliopsida</taxon>
        <taxon>Liliopsida</taxon>
        <taxon>Poales</taxon>
        <taxon>Cyperaceae</taxon>
        <taxon>Cyperoideae</taxon>
        <taxon>Cariceae</taxon>
        <taxon>Carex</taxon>
        <taxon>Carex subgen. Euthyceras</taxon>
    </lineage>
</organism>
<protein>
    <submittedName>
        <fullName evidence="8">NAC domain protein</fullName>
    </submittedName>
</protein>
<feature type="compositionally biased region" description="Basic and acidic residues" evidence="6">
    <location>
        <begin position="388"/>
        <end position="413"/>
    </location>
</feature>
<dbReference type="Proteomes" id="UP000623129">
    <property type="component" value="Unassembled WGS sequence"/>
</dbReference>
<gene>
    <name evidence="8" type="ORF">FCM35_KLT17446</name>
</gene>
<keyword evidence="3" id="KW-0238">DNA-binding</keyword>
<dbReference type="PANTHER" id="PTHR31989">
    <property type="entry name" value="NAC DOMAIN-CONTAINING PROTEIN 82-RELATED"/>
    <property type="match status" value="1"/>
</dbReference>
<keyword evidence="4" id="KW-0804">Transcription</keyword>
<proteinExistence type="predicted"/>
<dbReference type="PROSITE" id="PS51005">
    <property type="entry name" value="NAC"/>
    <property type="match status" value="2"/>
</dbReference>
<dbReference type="GO" id="GO:0005634">
    <property type="term" value="C:nucleus"/>
    <property type="evidence" value="ECO:0007669"/>
    <property type="project" value="UniProtKB-SubCell"/>
</dbReference>
<name>A0A833VZN7_9POAL</name>
<dbReference type="GO" id="GO:0003677">
    <property type="term" value="F:DNA binding"/>
    <property type="evidence" value="ECO:0007669"/>
    <property type="project" value="UniProtKB-KW"/>
</dbReference>
<accession>A0A833VZN7</accession>
<evidence type="ECO:0000259" key="7">
    <source>
        <dbReference type="PROSITE" id="PS51005"/>
    </source>
</evidence>
<reference evidence="8" key="1">
    <citation type="submission" date="2020-01" db="EMBL/GenBank/DDBJ databases">
        <title>Genome sequence of Kobresia littledalei, the first chromosome-level genome in the family Cyperaceae.</title>
        <authorList>
            <person name="Qu G."/>
        </authorList>
    </citation>
    <scope>NUCLEOTIDE SEQUENCE</scope>
    <source>
        <strain evidence="8">C.B.Clarke</strain>
        <tissue evidence="8">Leaf</tissue>
    </source>
</reference>
<feature type="domain" description="NAC" evidence="7">
    <location>
        <begin position="7"/>
        <end position="147"/>
    </location>
</feature>
<dbReference type="InterPro" id="IPR036093">
    <property type="entry name" value="NAC_dom_sf"/>
</dbReference>
<keyword evidence="5" id="KW-0539">Nucleus</keyword>
<dbReference type="SUPFAM" id="SSF101941">
    <property type="entry name" value="NAC domain"/>
    <property type="match status" value="2"/>
</dbReference>
<comment type="caution">
    <text evidence="8">The sequence shown here is derived from an EMBL/GenBank/DDBJ whole genome shotgun (WGS) entry which is preliminary data.</text>
</comment>